<keyword evidence="1" id="KW-0812">Transmembrane</keyword>
<proteinExistence type="predicted"/>
<gene>
    <name evidence="2" type="ORF">GCM10025862_10670</name>
</gene>
<dbReference type="RefSeq" id="WP_241442482.1">
    <property type="nucleotide sequence ID" value="NZ_BSUJ01000001.1"/>
</dbReference>
<protein>
    <submittedName>
        <fullName evidence="2">Uncharacterized protein</fullName>
    </submittedName>
</protein>
<comment type="caution">
    <text evidence="2">The sequence shown here is derived from an EMBL/GenBank/DDBJ whole genome shotgun (WGS) entry which is preliminary data.</text>
</comment>
<sequence>MSYLIDEQQWTQAEAVVTEVDQHERRRARTFLVTVTATVAALVAASLLGVFAPRVWTSGGGGDDIVRAERDVVRLDAQLDNRGVFPIRVVGASSPMAGVGRGTVVSSAPIGAFGHGSVTLNYPIDCSAVPASVRQRTGGVGGVGMVADAEGRTLPVRVEVDRLGLRTTHDVSLDLPLIADLVAARCATGTGTGAASGS</sequence>
<feature type="transmembrane region" description="Helical" evidence="1">
    <location>
        <begin position="31"/>
        <end position="52"/>
    </location>
</feature>
<dbReference type="EMBL" id="BSUJ01000001">
    <property type="protein sequence ID" value="GMA19046.1"/>
    <property type="molecule type" value="Genomic_DNA"/>
</dbReference>
<keyword evidence="3" id="KW-1185">Reference proteome</keyword>
<keyword evidence="1" id="KW-1133">Transmembrane helix</keyword>
<dbReference type="Proteomes" id="UP001157109">
    <property type="component" value="Unassembled WGS sequence"/>
</dbReference>
<keyword evidence="1" id="KW-0472">Membrane</keyword>
<organism evidence="2 3">
    <name type="scientific">Arsenicicoccus piscis</name>
    <dbReference type="NCBI Taxonomy" id="673954"/>
    <lineage>
        <taxon>Bacteria</taxon>
        <taxon>Bacillati</taxon>
        <taxon>Actinomycetota</taxon>
        <taxon>Actinomycetes</taxon>
        <taxon>Micrococcales</taxon>
        <taxon>Intrasporangiaceae</taxon>
        <taxon>Arsenicicoccus</taxon>
    </lineage>
</organism>
<reference evidence="3" key="1">
    <citation type="journal article" date="2019" name="Int. J. Syst. Evol. Microbiol.">
        <title>The Global Catalogue of Microorganisms (GCM) 10K type strain sequencing project: providing services to taxonomists for standard genome sequencing and annotation.</title>
        <authorList>
            <consortium name="The Broad Institute Genomics Platform"/>
            <consortium name="The Broad Institute Genome Sequencing Center for Infectious Disease"/>
            <person name="Wu L."/>
            <person name="Ma J."/>
        </authorList>
    </citation>
    <scope>NUCLEOTIDE SEQUENCE [LARGE SCALE GENOMIC DNA]</scope>
    <source>
        <strain evidence="3">NBRC 105830</strain>
    </source>
</reference>
<evidence type="ECO:0000313" key="2">
    <source>
        <dbReference type="EMBL" id="GMA19046.1"/>
    </source>
</evidence>
<evidence type="ECO:0000313" key="3">
    <source>
        <dbReference type="Proteomes" id="UP001157109"/>
    </source>
</evidence>
<evidence type="ECO:0000256" key="1">
    <source>
        <dbReference type="SAM" id="Phobius"/>
    </source>
</evidence>
<name>A0ABQ6HKQ2_9MICO</name>
<accession>A0ABQ6HKQ2</accession>